<evidence type="ECO:0000259" key="1">
    <source>
        <dbReference type="Pfam" id="PF03061"/>
    </source>
</evidence>
<accession>X1B5L8</accession>
<dbReference type="InterPro" id="IPR029069">
    <property type="entry name" value="HotDog_dom_sf"/>
</dbReference>
<dbReference type="PANTHER" id="PTHR47260">
    <property type="entry name" value="UPF0644 PROTEIN PB2B4.06"/>
    <property type="match status" value="1"/>
</dbReference>
<evidence type="ECO:0000313" key="2">
    <source>
        <dbReference type="EMBL" id="GAG76597.1"/>
    </source>
</evidence>
<gene>
    <name evidence="2" type="ORF">S01H4_35148</name>
</gene>
<dbReference type="SUPFAM" id="SSF54637">
    <property type="entry name" value="Thioesterase/thiol ester dehydrase-isomerase"/>
    <property type="match status" value="1"/>
</dbReference>
<dbReference type="InterPro" id="IPR006683">
    <property type="entry name" value="Thioestr_dom"/>
</dbReference>
<reference evidence="2" key="1">
    <citation type="journal article" date="2014" name="Front. Microbiol.">
        <title>High frequency of phylogenetically diverse reductive dehalogenase-homologous genes in deep subseafloor sedimentary metagenomes.</title>
        <authorList>
            <person name="Kawai M."/>
            <person name="Futagami T."/>
            <person name="Toyoda A."/>
            <person name="Takaki Y."/>
            <person name="Nishi S."/>
            <person name="Hori S."/>
            <person name="Arai W."/>
            <person name="Tsubouchi T."/>
            <person name="Morono Y."/>
            <person name="Uchiyama I."/>
            <person name="Ito T."/>
            <person name="Fujiyama A."/>
            <person name="Inagaki F."/>
            <person name="Takami H."/>
        </authorList>
    </citation>
    <scope>NUCLEOTIDE SEQUENCE</scope>
    <source>
        <strain evidence="2">Expedition CK06-06</strain>
    </source>
</reference>
<dbReference type="InterPro" id="IPR052061">
    <property type="entry name" value="PTE-AB_protein"/>
</dbReference>
<feature type="domain" description="Thioesterase" evidence="1">
    <location>
        <begin position="60"/>
        <end position="135"/>
    </location>
</feature>
<dbReference type="Gene3D" id="3.10.129.10">
    <property type="entry name" value="Hotdog Thioesterase"/>
    <property type="match status" value="1"/>
</dbReference>
<comment type="caution">
    <text evidence="2">The sequence shown here is derived from an EMBL/GenBank/DDBJ whole genome shotgun (WGS) entry which is preliminary data.</text>
</comment>
<proteinExistence type="predicted"/>
<dbReference type="Pfam" id="PF03061">
    <property type="entry name" value="4HBT"/>
    <property type="match status" value="1"/>
</dbReference>
<dbReference type="CDD" id="cd03443">
    <property type="entry name" value="PaaI_thioesterase"/>
    <property type="match status" value="1"/>
</dbReference>
<dbReference type="EMBL" id="BART01018654">
    <property type="protein sequence ID" value="GAG76597.1"/>
    <property type="molecule type" value="Genomic_DNA"/>
</dbReference>
<organism evidence="2">
    <name type="scientific">marine sediment metagenome</name>
    <dbReference type="NCBI Taxonomy" id="412755"/>
    <lineage>
        <taxon>unclassified sequences</taxon>
        <taxon>metagenomes</taxon>
        <taxon>ecological metagenomes</taxon>
    </lineage>
</organism>
<name>X1B5L8_9ZZZZ</name>
<dbReference type="AlphaFoldDB" id="X1B5L8"/>
<dbReference type="PANTHER" id="PTHR47260:SF1">
    <property type="entry name" value="UPF0644 PROTEIN PB2B4.06"/>
    <property type="match status" value="1"/>
</dbReference>
<protein>
    <recommendedName>
        <fullName evidence="1">Thioesterase domain-containing protein</fullName>
    </recommendedName>
</protein>
<sequence length="165" mass="18462">MDEAERKSMQNSRIKQPNSKNCFACGVENEHGLGVQFYEINGDELVAEYVVPEQFEGFPGIVHGGITASILDEMLSRVAMIGEPDRFWMTAKMELRYRAPVPTGQMLKLRAVIEKRRGRLIFTKAELRLPDGTVAAEANGMMVNADEALLEGANLEELGWKVYPD</sequence>